<dbReference type="AlphaFoldDB" id="A0A1B6JC70"/>
<evidence type="ECO:0000313" key="5">
    <source>
        <dbReference type="EMBL" id="JAS96708.1"/>
    </source>
</evidence>
<dbReference type="GO" id="GO:0004326">
    <property type="term" value="F:tetrahydrofolylpolyglutamate synthase activity"/>
    <property type="evidence" value="ECO:0007669"/>
    <property type="project" value="InterPro"/>
</dbReference>
<dbReference type="SUPFAM" id="SSF53623">
    <property type="entry name" value="MurD-like peptide ligases, catalytic domain"/>
    <property type="match status" value="1"/>
</dbReference>
<dbReference type="InterPro" id="IPR036565">
    <property type="entry name" value="Mur-like_cat_sf"/>
</dbReference>
<keyword evidence="2" id="KW-0436">Ligase</keyword>
<name>A0A1B6JC70_9HEMI</name>
<dbReference type="PROSITE" id="PS01011">
    <property type="entry name" value="FOLYLPOLYGLU_SYNT_1"/>
    <property type="match status" value="1"/>
</dbReference>
<evidence type="ECO:0000256" key="1">
    <source>
        <dbReference type="ARBA" id="ARBA00008276"/>
    </source>
</evidence>
<dbReference type="PANTHER" id="PTHR11136:SF5">
    <property type="entry name" value="FOLYLPOLYGLUTAMATE SYNTHASE, MITOCHONDRIAL"/>
    <property type="match status" value="1"/>
</dbReference>
<comment type="similarity">
    <text evidence="1">Belongs to the folylpolyglutamate synthase family.</text>
</comment>
<gene>
    <name evidence="5" type="ORF">g.14882</name>
</gene>
<proteinExistence type="inferred from homology"/>
<organism evidence="5">
    <name type="scientific">Homalodisca liturata</name>
    <dbReference type="NCBI Taxonomy" id="320908"/>
    <lineage>
        <taxon>Eukaryota</taxon>
        <taxon>Metazoa</taxon>
        <taxon>Ecdysozoa</taxon>
        <taxon>Arthropoda</taxon>
        <taxon>Hexapoda</taxon>
        <taxon>Insecta</taxon>
        <taxon>Pterygota</taxon>
        <taxon>Neoptera</taxon>
        <taxon>Paraneoptera</taxon>
        <taxon>Hemiptera</taxon>
        <taxon>Auchenorrhyncha</taxon>
        <taxon>Membracoidea</taxon>
        <taxon>Cicadellidae</taxon>
        <taxon>Cicadellinae</taxon>
        <taxon>Proconiini</taxon>
        <taxon>Homalodisca</taxon>
    </lineage>
</organism>
<dbReference type="UniPathway" id="UPA00850"/>
<dbReference type="GO" id="GO:0005829">
    <property type="term" value="C:cytosol"/>
    <property type="evidence" value="ECO:0007669"/>
    <property type="project" value="TreeGrafter"/>
</dbReference>
<evidence type="ECO:0000256" key="4">
    <source>
        <dbReference type="ARBA" id="ARBA00022840"/>
    </source>
</evidence>
<dbReference type="GO" id="GO:0005739">
    <property type="term" value="C:mitochondrion"/>
    <property type="evidence" value="ECO:0007669"/>
    <property type="project" value="TreeGrafter"/>
</dbReference>
<dbReference type="PANTHER" id="PTHR11136">
    <property type="entry name" value="FOLYLPOLYGLUTAMATE SYNTHASE-RELATED"/>
    <property type="match status" value="1"/>
</dbReference>
<keyword evidence="3" id="KW-0547">Nucleotide-binding</keyword>
<keyword evidence="4" id="KW-0067">ATP-binding</keyword>
<reference evidence="5" key="1">
    <citation type="submission" date="2015-11" db="EMBL/GenBank/DDBJ databases">
        <title>De novo transcriptome assembly of four potential Pierce s Disease insect vectors from Arizona vineyards.</title>
        <authorList>
            <person name="Tassone E.E."/>
        </authorList>
    </citation>
    <scope>NUCLEOTIDE SEQUENCE</scope>
</reference>
<dbReference type="GO" id="GO:0005524">
    <property type="term" value="F:ATP binding"/>
    <property type="evidence" value="ECO:0007669"/>
    <property type="project" value="UniProtKB-KW"/>
</dbReference>
<evidence type="ECO:0000256" key="2">
    <source>
        <dbReference type="ARBA" id="ARBA00022598"/>
    </source>
</evidence>
<sequence>MTSFRLFIKEKIKTMKQDVLKCNYSSNNYAGGYKDAIEALNSLQTNAQVLQKLKLTKNYSQENNVQSTIKYLSRSGITLDQLERELSVIHVSGTKGKGSTCAICESILHFHGYKTGFFSSPHLVAVRERIRINKTPLTEAVFAQYFWKVYNKLQVEKEHANDMPSYFKFLTVMALNVFGKCITSYK</sequence>
<dbReference type="InterPro" id="IPR018109">
    <property type="entry name" value="Folylpolyglutamate_synth_CS"/>
</dbReference>
<dbReference type="InterPro" id="IPR001645">
    <property type="entry name" value="Folylpolyglutamate_synth"/>
</dbReference>
<accession>A0A1B6JC70</accession>
<evidence type="ECO:0000256" key="3">
    <source>
        <dbReference type="ARBA" id="ARBA00022741"/>
    </source>
</evidence>
<dbReference type="EMBL" id="GECU01010998">
    <property type="protein sequence ID" value="JAS96708.1"/>
    <property type="molecule type" value="Transcribed_RNA"/>
</dbReference>
<protein>
    <submittedName>
        <fullName evidence="5">Uncharacterized protein</fullName>
    </submittedName>
</protein>
<dbReference type="Gene3D" id="3.40.1190.10">
    <property type="entry name" value="Mur-like, catalytic domain"/>
    <property type="match status" value="1"/>
</dbReference>